<dbReference type="Proteomes" id="UP000585638">
    <property type="component" value="Unassembled WGS sequence"/>
</dbReference>
<evidence type="ECO:0000313" key="2">
    <source>
        <dbReference type="Proteomes" id="UP000585638"/>
    </source>
</evidence>
<proteinExistence type="predicted"/>
<gene>
    <name evidence="1" type="ORF">BJ998_003070</name>
</gene>
<reference evidence="1 2" key="1">
    <citation type="submission" date="2020-08" db="EMBL/GenBank/DDBJ databases">
        <title>Sequencing the genomes of 1000 actinobacteria strains.</title>
        <authorList>
            <person name="Klenk H.-P."/>
        </authorList>
    </citation>
    <scope>NUCLEOTIDE SEQUENCE [LARGE SCALE GENOMIC DNA]</scope>
    <source>
        <strain evidence="1 2">DSM 43851</strain>
    </source>
</reference>
<evidence type="ECO:0000313" key="1">
    <source>
        <dbReference type="EMBL" id="MBB5891874.1"/>
    </source>
</evidence>
<protein>
    <submittedName>
        <fullName evidence="1">Uncharacterized protein</fullName>
    </submittedName>
</protein>
<name>A0A7W9KHF4_9PSEU</name>
<comment type="caution">
    <text evidence="1">The sequence shown here is derived from an EMBL/GenBank/DDBJ whole genome shotgun (WGS) entry which is preliminary data.</text>
</comment>
<dbReference type="AlphaFoldDB" id="A0A7W9KHF4"/>
<sequence length="611" mass="66083">MVDDLSGLGPQGFERLSQALAVRVLGPGVEVFGEGPDGGREATFRGRLPYPNPIEPWDGYGVLQAKYKAKIMGTGSDAAWLRQQVSAELKAWSDPSKKRVLDGRVPEYLIFVTNVSLSAVPGKGGKDQIDALIGSYATALGLKGWAVWDGTTVCTLLDSYPDVRRAFRALITPKEVLAAMHDRLTAPPVPSRVDVVLTGPQYRPGQPGHEATFQTAYDVAGGPGRFGEAMGEVQEAGPGWVQHFAGGPYGEPAVLVELPGKPASVLARTVWNDLQAIGGGLPNSGVIGIGFPAANRADPDPFIDSDRQEVELEGGQWGRRGRGRLIRRPGKTPVWQPEIVLDSEASRDKDSWTNLSDKRDLRLRVAGRIPLAVEDWEITDRGRAKMLTALQEAGLGEVCRHLADRYGLDAAGMEWQEIDEPDGHNNSRFGAYHLTATGADGRPAVSICLYMVLPDGYTTDLRTVVDLRVDFSALAPHAESTAPSLIPAALRVSMTELIEFFTQAWHVATMVVPLAALDDPIRTQPAGAPRLELYIQSERPEYGGTDWTVRPLDMVDLSCFGAPRSGQPRDLSVAVTTPLGLTGQDIDRWIHQALDKMAADFGLVVRPPSAK</sequence>
<organism evidence="1 2">
    <name type="scientific">Kutzneria kofuensis</name>
    <dbReference type="NCBI Taxonomy" id="103725"/>
    <lineage>
        <taxon>Bacteria</taxon>
        <taxon>Bacillati</taxon>
        <taxon>Actinomycetota</taxon>
        <taxon>Actinomycetes</taxon>
        <taxon>Pseudonocardiales</taxon>
        <taxon>Pseudonocardiaceae</taxon>
        <taxon>Kutzneria</taxon>
    </lineage>
</organism>
<dbReference type="EMBL" id="JACHIR010000001">
    <property type="protein sequence ID" value="MBB5891874.1"/>
    <property type="molecule type" value="Genomic_DNA"/>
</dbReference>
<dbReference type="RefSeq" id="WP_184862282.1">
    <property type="nucleotide sequence ID" value="NZ_BAAAWY010000007.1"/>
</dbReference>
<accession>A0A7W9KHF4</accession>
<keyword evidence="2" id="KW-1185">Reference proteome</keyword>